<dbReference type="AlphaFoldDB" id="A0A410DT14"/>
<keyword evidence="2" id="KW-1185">Reference proteome</keyword>
<dbReference type="Proteomes" id="UP000286268">
    <property type="component" value="Chromosome"/>
</dbReference>
<evidence type="ECO:0000313" key="2">
    <source>
        <dbReference type="Proteomes" id="UP000286268"/>
    </source>
</evidence>
<proteinExistence type="predicted"/>
<reference evidence="1 2" key="1">
    <citation type="submission" date="2018-01" db="EMBL/GenBank/DDBJ databases">
        <title>Genome Sequencing and Assembly of Anaerobacter polyendosporus strain CT4.</title>
        <authorList>
            <person name="Tachaapaikoon C."/>
            <person name="Sutheeworapong S."/>
            <person name="Jenjaroenpun P."/>
            <person name="Wongsurawat T."/>
            <person name="Nookeaw I."/>
            <person name="Cheawchanlertfa P."/>
            <person name="Kosugi A."/>
            <person name="Cheevadhanarak S."/>
            <person name="Ratanakhanokchai K."/>
        </authorList>
    </citation>
    <scope>NUCLEOTIDE SEQUENCE [LARGE SCALE GENOMIC DNA]</scope>
    <source>
        <strain evidence="1 2">CT4</strain>
    </source>
</reference>
<organism evidence="1 2">
    <name type="scientific">Clostridium manihotivorum</name>
    <dbReference type="NCBI Taxonomy" id="2320868"/>
    <lineage>
        <taxon>Bacteria</taxon>
        <taxon>Bacillati</taxon>
        <taxon>Bacillota</taxon>
        <taxon>Clostridia</taxon>
        <taxon>Eubacteriales</taxon>
        <taxon>Clostridiaceae</taxon>
        <taxon>Clostridium</taxon>
    </lineage>
</organism>
<dbReference type="OrthoDB" id="9808476at2"/>
<sequence length="60" mass="6964">MHKKNLIRAIDFDLVARENYTLLALTLEYAHAVNNGEDTAPVVRKMFIHVSFICEYLKIN</sequence>
<accession>A0A410DT14</accession>
<name>A0A410DT14_9CLOT</name>
<evidence type="ECO:0000313" key="1">
    <source>
        <dbReference type="EMBL" id="QAA32167.1"/>
    </source>
</evidence>
<dbReference type="EMBL" id="CP025746">
    <property type="protein sequence ID" value="QAA32167.1"/>
    <property type="molecule type" value="Genomic_DNA"/>
</dbReference>
<protein>
    <submittedName>
        <fullName evidence="1">Uncharacterized protein</fullName>
    </submittedName>
</protein>
<dbReference type="KEGG" id="cmah:C1I91_11180"/>
<gene>
    <name evidence="1" type="ORF">C1I91_11180</name>
</gene>
<dbReference type="RefSeq" id="WP_128212960.1">
    <property type="nucleotide sequence ID" value="NZ_CP025746.1"/>
</dbReference>